<proteinExistence type="inferred from homology"/>
<dbReference type="GO" id="GO:0005524">
    <property type="term" value="F:ATP binding"/>
    <property type="evidence" value="ECO:0007669"/>
    <property type="project" value="UniProtKB-KW"/>
</dbReference>
<evidence type="ECO:0000256" key="7">
    <source>
        <dbReference type="ARBA" id="ARBA00022840"/>
    </source>
</evidence>
<evidence type="ECO:0000256" key="4">
    <source>
        <dbReference type="ARBA" id="ARBA00022490"/>
    </source>
</evidence>
<dbReference type="SMART" id="SM01016">
    <property type="entry name" value="Arg_tRNA_synt_N"/>
    <property type="match status" value="1"/>
</dbReference>
<name>A0A443SAG9_9ACAR</name>
<evidence type="ECO:0000256" key="8">
    <source>
        <dbReference type="ARBA" id="ARBA00022917"/>
    </source>
</evidence>
<evidence type="ECO:0000313" key="16">
    <source>
        <dbReference type="EMBL" id="RWS24551.1"/>
    </source>
</evidence>
<dbReference type="InterPro" id="IPR005148">
    <property type="entry name" value="Arg-tRNA-synth_N"/>
</dbReference>
<dbReference type="OrthoDB" id="68056at2759"/>
<dbReference type="Proteomes" id="UP000288716">
    <property type="component" value="Unassembled WGS sequence"/>
</dbReference>
<dbReference type="InterPro" id="IPR009080">
    <property type="entry name" value="tRNAsynth_Ia_anticodon-bd"/>
</dbReference>
<dbReference type="Gene3D" id="1.10.730.10">
    <property type="entry name" value="Isoleucyl-tRNA Synthetase, Domain 1"/>
    <property type="match status" value="1"/>
</dbReference>
<evidence type="ECO:0000256" key="3">
    <source>
        <dbReference type="ARBA" id="ARBA00012837"/>
    </source>
</evidence>
<dbReference type="PANTHER" id="PTHR11956">
    <property type="entry name" value="ARGINYL-TRNA SYNTHETASE"/>
    <property type="match status" value="1"/>
</dbReference>
<dbReference type="Pfam" id="PF03485">
    <property type="entry name" value="Arg_tRNA_synt_N"/>
    <property type="match status" value="1"/>
</dbReference>
<keyword evidence="9 13" id="KW-0030">Aminoacyl-tRNA synthetase</keyword>
<dbReference type="CDD" id="cd00671">
    <property type="entry name" value="ArgRS_core"/>
    <property type="match status" value="1"/>
</dbReference>
<evidence type="ECO:0000256" key="11">
    <source>
        <dbReference type="ARBA" id="ARBA00049339"/>
    </source>
</evidence>
<dbReference type="Pfam" id="PF00750">
    <property type="entry name" value="tRNA-synt_1d"/>
    <property type="match status" value="1"/>
</dbReference>
<dbReference type="Pfam" id="PF05746">
    <property type="entry name" value="DALR_1"/>
    <property type="match status" value="1"/>
</dbReference>
<keyword evidence="17" id="KW-1185">Reference proteome</keyword>
<comment type="caution">
    <text evidence="16">The sequence shown here is derived from an EMBL/GenBank/DDBJ whole genome shotgun (WGS) entry which is preliminary data.</text>
</comment>
<dbReference type="InterPro" id="IPR035684">
    <property type="entry name" value="ArgRS_core"/>
</dbReference>
<comment type="catalytic activity">
    <reaction evidence="11">
        <text>tRNA(Arg) + L-arginine + ATP = L-arginyl-tRNA(Arg) + AMP + diphosphate</text>
        <dbReference type="Rhea" id="RHEA:20301"/>
        <dbReference type="Rhea" id="RHEA-COMP:9658"/>
        <dbReference type="Rhea" id="RHEA-COMP:9673"/>
        <dbReference type="ChEBI" id="CHEBI:30616"/>
        <dbReference type="ChEBI" id="CHEBI:32682"/>
        <dbReference type="ChEBI" id="CHEBI:33019"/>
        <dbReference type="ChEBI" id="CHEBI:78442"/>
        <dbReference type="ChEBI" id="CHEBI:78513"/>
        <dbReference type="ChEBI" id="CHEBI:456215"/>
        <dbReference type="EC" id="6.1.1.19"/>
    </reaction>
</comment>
<feature type="domain" description="Arginyl tRNA synthetase N-terminal" evidence="15">
    <location>
        <begin position="55"/>
        <end position="148"/>
    </location>
</feature>
<keyword evidence="6 13" id="KW-0547">Nucleotide-binding</keyword>
<reference evidence="16 17" key="1">
    <citation type="journal article" date="2018" name="Gigascience">
        <title>Genomes of trombidid mites reveal novel predicted allergens and laterally-transferred genes associated with secondary metabolism.</title>
        <authorList>
            <person name="Dong X."/>
            <person name="Chaisiri K."/>
            <person name="Xia D."/>
            <person name="Armstrong S.D."/>
            <person name="Fang Y."/>
            <person name="Donnelly M.J."/>
            <person name="Kadowaki T."/>
            <person name="McGarry J.W."/>
            <person name="Darby A.C."/>
            <person name="Makepeace B.L."/>
        </authorList>
    </citation>
    <scope>NUCLEOTIDE SEQUENCE [LARGE SCALE GENOMIC DNA]</scope>
    <source>
        <strain evidence="16">UoL-UT</strain>
    </source>
</reference>
<accession>A0A443SAG9</accession>
<dbReference type="FunFam" id="3.30.1360.70:FF:000002">
    <property type="entry name" value="arginine--tRNA ligase, cytoplasmic"/>
    <property type="match status" value="1"/>
</dbReference>
<dbReference type="PROSITE" id="PS00178">
    <property type="entry name" value="AA_TRNA_LIGASE_I"/>
    <property type="match status" value="1"/>
</dbReference>
<evidence type="ECO:0000256" key="13">
    <source>
        <dbReference type="RuleBase" id="RU363038"/>
    </source>
</evidence>
<keyword evidence="5 13" id="KW-0436">Ligase</keyword>
<dbReference type="SUPFAM" id="SSF52374">
    <property type="entry name" value="Nucleotidylyl transferase"/>
    <property type="match status" value="1"/>
</dbReference>
<evidence type="ECO:0000259" key="15">
    <source>
        <dbReference type="SMART" id="SM01016"/>
    </source>
</evidence>
<dbReference type="Gene3D" id="3.30.1360.70">
    <property type="entry name" value="Arginyl tRNA synthetase N-terminal domain"/>
    <property type="match status" value="1"/>
</dbReference>
<dbReference type="Gene3D" id="3.40.50.620">
    <property type="entry name" value="HUPs"/>
    <property type="match status" value="1"/>
</dbReference>
<evidence type="ECO:0000256" key="9">
    <source>
        <dbReference type="ARBA" id="ARBA00023146"/>
    </source>
</evidence>
<evidence type="ECO:0000256" key="5">
    <source>
        <dbReference type="ARBA" id="ARBA00022598"/>
    </source>
</evidence>
<dbReference type="STRING" id="299467.A0A443SAG9"/>
<dbReference type="GO" id="GO:0006420">
    <property type="term" value="P:arginyl-tRNA aminoacylation"/>
    <property type="evidence" value="ECO:0007669"/>
    <property type="project" value="InterPro"/>
</dbReference>
<evidence type="ECO:0000256" key="6">
    <source>
        <dbReference type="ARBA" id="ARBA00022741"/>
    </source>
</evidence>
<dbReference type="SUPFAM" id="SSF55190">
    <property type="entry name" value="Arginyl-tRNA synthetase (ArgRS), N-terminal 'additional' domain"/>
    <property type="match status" value="1"/>
</dbReference>
<dbReference type="InterPro" id="IPR014729">
    <property type="entry name" value="Rossmann-like_a/b/a_fold"/>
</dbReference>
<dbReference type="PRINTS" id="PR01038">
    <property type="entry name" value="TRNASYNTHARG"/>
</dbReference>
<keyword evidence="8 13" id="KW-0648">Protein biosynthesis</keyword>
<dbReference type="VEuPathDB" id="VectorBase:LDEU007488"/>
<dbReference type="InterPro" id="IPR008909">
    <property type="entry name" value="DALR_anticod-bd"/>
</dbReference>
<dbReference type="InterPro" id="IPR001412">
    <property type="entry name" value="aa-tRNA-synth_I_CS"/>
</dbReference>
<protein>
    <recommendedName>
        <fullName evidence="12">Probable arginine--tRNA ligase, cytoplasmic</fullName>
        <ecNumber evidence="3">6.1.1.19</ecNumber>
    </recommendedName>
    <alternativeName>
        <fullName evidence="10">Arginyl-tRNA synthetase</fullName>
    </alternativeName>
</protein>
<evidence type="ECO:0000256" key="1">
    <source>
        <dbReference type="ARBA" id="ARBA00004514"/>
    </source>
</evidence>
<dbReference type="HAMAP" id="MF_00123">
    <property type="entry name" value="Arg_tRNA_synth"/>
    <property type="match status" value="1"/>
</dbReference>
<organism evidence="16 17">
    <name type="scientific">Leptotrombidium deliense</name>
    <dbReference type="NCBI Taxonomy" id="299467"/>
    <lineage>
        <taxon>Eukaryota</taxon>
        <taxon>Metazoa</taxon>
        <taxon>Ecdysozoa</taxon>
        <taxon>Arthropoda</taxon>
        <taxon>Chelicerata</taxon>
        <taxon>Arachnida</taxon>
        <taxon>Acari</taxon>
        <taxon>Acariformes</taxon>
        <taxon>Trombidiformes</taxon>
        <taxon>Prostigmata</taxon>
        <taxon>Anystina</taxon>
        <taxon>Parasitengona</taxon>
        <taxon>Trombiculoidea</taxon>
        <taxon>Trombiculidae</taxon>
        <taxon>Leptotrombidium</taxon>
    </lineage>
</organism>
<evidence type="ECO:0000256" key="12">
    <source>
        <dbReference type="ARBA" id="ARBA00071644"/>
    </source>
</evidence>
<dbReference type="NCBIfam" id="TIGR00456">
    <property type="entry name" value="argS"/>
    <property type="match status" value="1"/>
</dbReference>
<dbReference type="SUPFAM" id="SSF47323">
    <property type="entry name" value="Anticodon-binding domain of a subclass of class I aminoacyl-tRNA synthetases"/>
    <property type="match status" value="1"/>
</dbReference>
<evidence type="ECO:0000259" key="14">
    <source>
        <dbReference type="SMART" id="SM00836"/>
    </source>
</evidence>
<gene>
    <name evidence="16" type="ORF">B4U80_09842</name>
</gene>
<evidence type="ECO:0000313" key="17">
    <source>
        <dbReference type="Proteomes" id="UP000288716"/>
    </source>
</evidence>
<evidence type="ECO:0000256" key="10">
    <source>
        <dbReference type="ARBA" id="ARBA00033033"/>
    </source>
</evidence>
<dbReference type="GO" id="GO:0004814">
    <property type="term" value="F:arginine-tRNA ligase activity"/>
    <property type="evidence" value="ECO:0007669"/>
    <property type="project" value="UniProtKB-EC"/>
</dbReference>
<comment type="subcellular location">
    <subcellularLocation>
        <location evidence="1">Cytoplasm</location>
        <location evidence="1">Cytosol</location>
    </subcellularLocation>
</comment>
<dbReference type="InterPro" id="IPR036695">
    <property type="entry name" value="Arg-tRNA-synth_N_sf"/>
</dbReference>
<keyword evidence="4" id="KW-0963">Cytoplasm</keyword>
<dbReference type="EC" id="6.1.1.19" evidence="3"/>
<dbReference type="FunFam" id="1.10.730.10:FF:000064">
    <property type="entry name" value="Probable arginine--tRNA ligase, cytoplasmic"/>
    <property type="match status" value="1"/>
</dbReference>
<keyword evidence="7 13" id="KW-0067">ATP-binding</keyword>
<evidence type="ECO:0000256" key="2">
    <source>
        <dbReference type="ARBA" id="ARBA00005594"/>
    </source>
</evidence>
<feature type="domain" description="DALR anticodon binding" evidence="14">
    <location>
        <begin position="514"/>
        <end position="641"/>
    </location>
</feature>
<dbReference type="GO" id="GO:0017101">
    <property type="term" value="C:aminoacyl-tRNA synthetase multienzyme complex"/>
    <property type="evidence" value="ECO:0007669"/>
    <property type="project" value="UniProtKB-ARBA"/>
</dbReference>
<dbReference type="AlphaFoldDB" id="A0A443SAG9"/>
<dbReference type="InterPro" id="IPR001278">
    <property type="entry name" value="Arg-tRNA-ligase"/>
</dbReference>
<dbReference type="SMART" id="SM00836">
    <property type="entry name" value="DALR_1"/>
    <property type="match status" value="1"/>
</dbReference>
<sequence length="641" mass="72953">MNSIIDRLTSVEKQSSQYEQRLQCLKNSLNATDLGKQCKMAKTLPEEAYLVSLLQATKELFAAAIKSSCNNLSNPPISVAQSTQKTVDYQCNSAMQIIKKVKDEGLTLVDGSKVKPHDIAVNIVRHIPENDIFGTVAVAGPGFINVNIDANYICRKVRDMLVYGVHVKPHESRKRVIVDFSSPNIAKEMHVGHLRSTIIGDCIARIFEYLGHEVLRINHVGDWGTQFGMLLAHLAEKFPDFVTKPPPISDLQAFYKEAKVRFDSDEDFKKRAYECVVKLQAKEPEMFKAWQEICDISRKEFKKVYDILGIEDLQEKGESYYNELMVELVEDLTNKKLLCDDEGRKLLYPSEGRGNHLLIVKSDGGFTYDTSDLACLKYRIEKEKADKIIYVTDKGQALHFYGLFDCAVDLKYYDPKSIDVVHVGFGVDKKKFKTRSGDTVRLLDLLDEGMQRSLKKLEEKGRDKVLTEDELKAAQHALAIGCIKYADLSHDLTLDYQFSFDRMLDDRGNTAVYLLYSLTRIRSIIRNANVSKPAEELAKEIPALKLQHPRELRLAKYVLKFPEIIYQIANDLRPHTLCSYLFDLSVVFSEFYEQCYCIEKVNTKEGEKTKVNIDRILLCEATANVMTTALNILGIKTLSKM</sequence>
<dbReference type="FunFam" id="3.40.50.620:FF:000084">
    <property type="entry name" value="arginine--tRNA ligase, cytoplasmic"/>
    <property type="match status" value="1"/>
</dbReference>
<dbReference type="EMBL" id="NCKV01004733">
    <property type="protein sequence ID" value="RWS24551.1"/>
    <property type="molecule type" value="Genomic_DNA"/>
</dbReference>
<comment type="similarity">
    <text evidence="2 13">Belongs to the class-I aminoacyl-tRNA synthetase family.</text>
</comment>
<dbReference type="GO" id="GO:0005829">
    <property type="term" value="C:cytosol"/>
    <property type="evidence" value="ECO:0007669"/>
    <property type="project" value="UniProtKB-SubCell"/>
</dbReference>
<dbReference type="PANTHER" id="PTHR11956:SF5">
    <property type="entry name" value="ARGININE--TRNA LIGASE, CYTOPLASMIC"/>
    <property type="match status" value="1"/>
</dbReference>